<dbReference type="PANTHER" id="PTHR47934:SF6">
    <property type="entry name" value="MITOCHONDRIAL GROUP I INTRON SPLICING FACTOR CCM1-RELATED"/>
    <property type="match status" value="1"/>
</dbReference>
<dbReference type="Pfam" id="PF01535">
    <property type="entry name" value="PPR"/>
    <property type="match status" value="2"/>
</dbReference>
<dbReference type="eggNOG" id="KOG4197">
    <property type="taxonomic scope" value="Eukaryota"/>
</dbReference>
<gene>
    <name evidence="2" type="ORF">SEPMUDRAFT_93725</name>
</gene>
<sequence length="428" mass="49005">MIRYFQLLNDCIAQRVPIDDHIWTTAVSFAGRWTKHVTDAEVKGAIETWTRMEEAGHSADHVTLNVLFDVAVKAGRFALADTLYKEIRTRKMPLDRYFRGSLIYYAGMKRNGDDVRRAFREFVAAGEIVDTGVMNAVILSLLRAGEVAAAEQVLLRMKRLAAEKISVPSPVDWQDRKQLQAELNAAAQRLRAEKEGHESSFFGASFSSEERLEQIQQQTPIAPDSTTYTFLLQYHGNTTGNAERVWQILQEMSIRGLRVPPAAYVHILRGFRLHGGYALSGWNHPQLERCWKMILRDLESDDAEAILRRPASEPQQAEDYDMLGAMLLDESSHRRFEPVEAEGSAGSRYAPPPGQKRVALSYSMAMEAVRAFYQCCGRERMQQVWEQISMLWHDASEAERVGVENEVRRMARHASRYEQMDERRRHQQ</sequence>
<dbReference type="RefSeq" id="XP_016756377.1">
    <property type="nucleotide sequence ID" value="XM_016910624.1"/>
</dbReference>
<dbReference type="InterPro" id="IPR011990">
    <property type="entry name" value="TPR-like_helical_dom_sf"/>
</dbReference>
<dbReference type="InterPro" id="IPR051114">
    <property type="entry name" value="Mito_RNA_Proc_CCM1"/>
</dbReference>
<evidence type="ECO:0000313" key="3">
    <source>
        <dbReference type="Proteomes" id="UP000016931"/>
    </source>
</evidence>
<dbReference type="HOGENOM" id="CLU_012630_0_1_1"/>
<dbReference type="Proteomes" id="UP000016931">
    <property type="component" value="Unassembled WGS sequence"/>
</dbReference>
<accession>M3CX57</accession>
<dbReference type="GO" id="GO:0003729">
    <property type="term" value="F:mRNA binding"/>
    <property type="evidence" value="ECO:0007669"/>
    <property type="project" value="TreeGrafter"/>
</dbReference>
<dbReference type="GeneID" id="27907761"/>
<dbReference type="GO" id="GO:0005739">
    <property type="term" value="C:mitochondrion"/>
    <property type="evidence" value="ECO:0007669"/>
    <property type="project" value="TreeGrafter"/>
</dbReference>
<dbReference type="PROSITE" id="PS51375">
    <property type="entry name" value="PPR"/>
    <property type="match status" value="1"/>
</dbReference>
<dbReference type="EMBL" id="KB456271">
    <property type="protein sequence ID" value="EMF08256.1"/>
    <property type="molecule type" value="Genomic_DNA"/>
</dbReference>
<keyword evidence="3" id="KW-1185">Reference proteome</keyword>
<dbReference type="AlphaFoldDB" id="M3CX57"/>
<dbReference type="OrthoDB" id="1908178at2759"/>
<dbReference type="InterPro" id="IPR002885">
    <property type="entry name" value="PPR_rpt"/>
</dbReference>
<dbReference type="Gene3D" id="1.25.40.10">
    <property type="entry name" value="Tetratricopeptide repeat domain"/>
    <property type="match status" value="1"/>
</dbReference>
<organism evidence="2 3">
    <name type="scientific">Sphaerulina musiva (strain SO2202)</name>
    <name type="common">Poplar stem canker fungus</name>
    <name type="synonym">Septoria musiva</name>
    <dbReference type="NCBI Taxonomy" id="692275"/>
    <lineage>
        <taxon>Eukaryota</taxon>
        <taxon>Fungi</taxon>
        <taxon>Dikarya</taxon>
        <taxon>Ascomycota</taxon>
        <taxon>Pezizomycotina</taxon>
        <taxon>Dothideomycetes</taxon>
        <taxon>Dothideomycetidae</taxon>
        <taxon>Mycosphaerellales</taxon>
        <taxon>Mycosphaerellaceae</taxon>
        <taxon>Sphaerulina</taxon>
    </lineage>
</organism>
<reference evidence="2 3" key="1">
    <citation type="journal article" date="2012" name="PLoS Pathog.">
        <title>Diverse lifestyles and strategies of plant pathogenesis encoded in the genomes of eighteen Dothideomycetes fungi.</title>
        <authorList>
            <person name="Ohm R.A."/>
            <person name="Feau N."/>
            <person name="Henrissat B."/>
            <person name="Schoch C.L."/>
            <person name="Horwitz B.A."/>
            <person name="Barry K.W."/>
            <person name="Condon B.J."/>
            <person name="Copeland A.C."/>
            <person name="Dhillon B."/>
            <person name="Glaser F."/>
            <person name="Hesse C.N."/>
            <person name="Kosti I."/>
            <person name="LaButti K."/>
            <person name="Lindquist E.A."/>
            <person name="Lucas S."/>
            <person name="Salamov A.A."/>
            <person name="Bradshaw R.E."/>
            <person name="Ciuffetti L."/>
            <person name="Hamelin R.C."/>
            <person name="Kema G.H.J."/>
            <person name="Lawrence C."/>
            <person name="Scott J.A."/>
            <person name="Spatafora J.W."/>
            <person name="Turgeon B.G."/>
            <person name="de Wit P.J.G.M."/>
            <person name="Zhong S."/>
            <person name="Goodwin S.B."/>
            <person name="Grigoriev I.V."/>
        </authorList>
    </citation>
    <scope>NUCLEOTIDE SEQUENCE [LARGE SCALE GENOMIC DNA]</scope>
    <source>
        <strain evidence="2 3">SO2202</strain>
    </source>
</reference>
<dbReference type="STRING" id="692275.M3CX57"/>
<evidence type="ECO:0000313" key="2">
    <source>
        <dbReference type="EMBL" id="EMF08256.1"/>
    </source>
</evidence>
<dbReference type="PANTHER" id="PTHR47934">
    <property type="entry name" value="PENTATRICOPEPTIDE REPEAT-CONTAINING PROTEIN PET309, MITOCHONDRIAL"/>
    <property type="match status" value="1"/>
</dbReference>
<evidence type="ECO:0000256" key="1">
    <source>
        <dbReference type="PROSITE-ProRule" id="PRU00708"/>
    </source>
</evidence>
<feature type="repeat" description="PPR" evidence="1">
    <location>
        <begin position="224"/>
        <end position="259"/>
    </location>
</feature>
<dbReference type="GO" id="GO:0006396">
    <property type="term" value="P:RNA processing"/>
    <property type="evidence" value="ECO:0007669"/>
    <property type="project" value="TreeGrafter"/>
</dbReference>
<evidence type="ECO:0008006" key="4">
    <source>
        <dbReference type="Google" id="ProtNLM"/>
    </source>
</evidence>
<protein>
    <recommendedName>
        <fullName evidence="4">Pentacotripeptide-repeat region of PRORP domain-containing protein</fullName>
    </recommendedName>
</protein>
<name>M3CX57_SPHMS</name>
<dbReference type="OMA" id="KIPIHAT"/>
<dbReference type="GO" id="GO:0007005">
    <property type="term" value="P:mitochondrion organization"/>
    <property type="evidence" value="ECO:0007669"/>
    <property type="project" value="TreeGrafter"/>
</dbReference>
<proteinExistence type="predicted"/>